<comment type="caution">
    <text evidence="1">The sequence shown here is derived from an EMBL/GenBank/DDBJ whole genome shotgun (WGS) entry which is preliminary data.</text>
</comment>
<dbReference type="AlphaFoldDB" id="A0A139WXN5"/>
<accession>A0A139WXN5</accession>
<dbReference type="STRING" id="128403.WA1_47150"/>
<dbReference type="SUPFAM" id="SSF159709">
    <property type="entry name" value="PhnH-like"/>
    <property type="match status" value="1"/>
</dbReference>
<dbReference type="GO" id="GO:0016829">
    <property type="term" value="F:lyase activity"/>
    <property type="evidence" value="ECO:0007669"/>
    <property type="project" value="UniProtKB-KW"/>
</dbReference>
<evidence type="ECO:0000313" key="1">
    <source>
        <dbReference type="EMBL" id="KYC37209.1"/>
    </source>
</evidence>
<dbReference type="EMBL" id="ANNX02000047">
    <property type="protein sequence ID" value="KYC37209.1"/>
    <property type="molecule type" value="Genomic_DNA"/>
</dbReference>
<dbReference type="PIRSF" id="PIRSF020680">
    <property type="entry name" value="PhnH"/>
    <property type="match status" value="1"/>
</dbReference>
<organism evidence="1 2">
    <name type="scientific">Scytonema hofmannii PCC 7110</name>
    <dbReference type="NCBI Taxonomy" id="128403"/>
    <lineage>
        <taxon>Bacteria</taxon>
        <taxon>Bacillati</taxon>
        <taxon>Cyanobacteriota</taxon>
        <taxon>Cyanophyceae</taxon>
        <taxon>Nostocales</taxon>
        <taxon>Scytonemataceae</taxon>
        <taxon>Scytonema</taxon>
    </lineage>
</organism>
<proteinExistence type="predicted"/>
<dbReference type="GO" id="GO:0019634">
    <property type="term" value="P:organic phosphonate metabolic process"/>
    <property type="evidence" value="ECO:0007669"/>
    <property type="project" value="InterPro"/>
</dbReference>
<dbReference type="Gene3D" id="3.40.50.11310">
    <property type="entry name" value="Bacterial phosphonate metabolism protein PhnH"/>
    <property type="match status" value="1"/>
</dbReference>
<gene>
    <name evidence="1" type="ORF">WA1_47150</name>
</gene>
<name>A0A139WXN5_9CYAN</name>
<protein>
    <submittedName>
        <fullName evidence="1">Carbon-phosphorus lyase subunit PhnH</fullName>
    </submittedName>
</protein>
<dbReference type="InterPro" id="IPR008772">
    <property type="entry name" value="Phosphonate_metab_PhnH"/>
</dbReference>
<dbReference type="Pfam" id="PF05845">
    <property type="entry name" value="PhnH"/>
    <property type="match status" value="1"/>
</dbReference>
<sequence>MINIDIVWSPETQQKIFRNLLNCMSLPGEIADISQHLGKSSALVGLLATLLDRSVTWSDEEELVKKSDRNLLQAPTTSSETAKFVIRDAKNPPEKHFCPNLGELANPEKGATLILQGTALSEGNTTLQLSGAGIPTTRLLHLNGFHPQWFRQRQNWVENFPLGIDVFLVDSTQVTAIPRTTHIQIPNAP</sequence>
<reference evidence="1 2" key="1">
    <citation type="journal article" date="2013" name="Genome Biol. Evol.">
        <title>Genomes of Stigonematalean cyanobacteria (subsection V) and the evolution of oxygenic photosynthesis from prokaryotes to plastids.</title>
        <authorList>
            <person name="Dagan T."/>
            <person name="Roettger M."/>
            <person name="Stucken K."/>
            <person name="Landan G."/>
            <person name="Koch R."/>
            <person name="Major P."/>
            <person name="Gould S.B."/>
            <person name="Goremykin V.V."/>
            <person name="Rippka R."/>
            <person name="Tandeau de Marsac N."/>
            <person name="Gugger M."/>
            <person name="Lockhart P.J."/>
            <person name="Allen J.F."/>
            <person name="Brune I."/>
            <person name="Maus I."/>
            <person name="Puhler A."/>
            <person name="Martin W.F."/>
        </authorList>
    </citation>
    <scope>NUCLEOTIDE SEQUENCE [LARGE SCALE GENOMIC DNA]</scope>
    <source>
        <strain evidence="1 2">PCC 7110</strain>
    </source>
</reference>
<dbReference type="InterPro" id="IPR038058">
    <property type="entry name" value="PhnH-like_sp"/>
</dbReference>
<evidence type="ECO:0000313" key="2">
    <source>
        <dbReference type="Proteomes" id="UP000076925"/>
    </source>
</evidence>
<keyword evidence="1" id="KW-0456">Lyase</keyword>
<keyword evidence="2" id="KW-1185">Reference proteome</keyword>
<dbReference type="Proteomes" id="UP000076925">
    <property type="component" value="Unassembled WGS sequence"/>
</dbReference>
<dbReference type="NCBIfam" id="TIGR03292">
    <property type="entry name" value="PhnH_redo"/>
    <property type="match status" value="1"/>
</dbReference>
<dbReference type="OrthoDB" id="154477at2"/>